<reference evidence="5 6" key="2">
    <citation type="submission" date="2024-05" db="EMBL/GenBank/DDBJ databases">
        <authorList>
            <person name="Chen Y."/>
            <person name="Shah S."/>
            <person name="Dougan E. K."/>
            <person name="Thang M."/>
            <person name="Chan C."/>
        </authorList>
    </citation>
    <scope>NUCLEOTIDE SEQUENCE [LARGE SCALE GENOMIC DNA]</scope>
</reference>
<feature type="compositionally biased region" description="Basic and acidic residues" evidence="2">
    <location>
        <begin position="1822"/>
        <end position="1846"/>
    </location>
</feature>
<dbReference type="EMBL" id="CAMXCT020005390">
    <property type="protein sequence ID" value="CAL1165594.1"/>
    <property type="molecule type" value="Genomic_DNA"/>
</dbReference>
<dbReference type="InterPro" id="IPR000477">
    <property type="entry name" value="RT_dom"/>
</dbReference>
<reference evidence="4" key="1">
    <citation type="submission" date="2022-10" db="EMBL/GenBank/DDBJ databases">
        <authorList>
            <person name="Chen Y."/>
            <person name="Dougan E. K."/>
            <person name="Chan C."/>
            <person name="Rhodes N."/>
            <person name="Thang M."/>
        </authorList>
    </citation>
    <scope>NUCLEOTIDE SEQUENCE</scope>
</reference>
<dbReference type="InterPro" id="IPR043128">
    <property type="entry name" value="Rev_trsase/Diguanyl_cyclase"/>
</dbReference>
<dbReference type="GO" id="GO:0006310">
    <property type="term" value="P:DNA recombination"/>
    <property type="evidence" value="ECO:0007669"/>
    <property type="project" value="UniProtKB-KW"/>
</dbReference>
<evidence type="ECO:0000256" key="2">
    <source>
        <dbReference type="SAM" id="MobiDB-lite"/>
    </source>
</evidence>
<feature type="compositionally biased region" description="Basic and acidic residues" evidence="2">
    <location>
        <begin position="462"/>
        <end position="472"/>
    </location>
</feature>
<dbReference type="InterPro" id="IPR011010">
    <property type="entry name" value="DNA_brk_join_enz"/>
</dbReference>
<dbReference type="Gene3D" id="1.10.443.10">
    <property type="entry name" value="Intergrase catalytic core"/>
    <property type="match status" value="1"/>
</dbReference>
<feature type="compositionally biased region" description="Basic and acidic residues" evidence="2">
    <location>
        <begin position="1116"/>
        <end position="1132"/>
    </location>
</feature>
<dbReference type="PANTHER" id="PTHR33050">
    <property type="entry name" value="REVERSE TRANSCRIPTASE DOMAIN-CONTAINING PROTEIN"/>
    <property type="match status" value="1"/>
</dbReference>
<sequence length="2136" mass="239844">MWADRQDEARSPYQLWGYVDDDDLPLVPPPRTLQVLATPTKRVLGQRGSPLQDAYPKQLEAAGFSTSSSSNTRGSETSRLFAEKVRGSPMFQQWSTLGEFRTVSDVLSNVGLSDEAWEGWLRHIGPLGDDLRILASLPAVAVVAAVGQAVKANGDALNPVEATQVGLAWRTARRVLAMTSGMDEAQFVDVDPWAPTVAGALPPVAKPAASGVKEHVLKMAALVDQSDESELMPPTMEEVHTWTQNFVLVMGAMPDDVEEPTPNQLAALNKRVVKLLAAPYVDFAVWSPFERRASKTHRFRVFTPLGNGQFLQRDLPGPGNFMAWSSSWRVFRAAAIMLKICSLAALEAYYRHVERLVTQWPQCWGLIYSADDTARAEKLEKWRRHWTLEQSRGRQIPGDWDANDPWSCIFHSLIGDEKYWSEKVHIPAAAWLASGGRGVPVVAGEAAVTSQFPGLREDSEDDRPAVSREAKREKRIRKRRKVQADLQELKHLKAANEKASDRSNFQPKGKGKSKSKDQSGGGELGVDWGGEEDPGHAEASPPEPEAKKLKTQHHGADATKVQEEKVVPKEDKEGPAEAKIPDRVMKALLDSNSFEEFRSKRVFKFLHVFSGPEDVLAAAIKTEAVKERLKCEVTSLDRQLDKRVDMSDAEQHRRLCKEVREGEYDGLHAGFPCGSFSMARWSKNPGPPPVRSTEEIYGLSTNPAERQAEADRGTMLAARSGWLMEAQVEADQERRVSSAATLENPPGDERCGPAWELPEIKQSLEKVGACKVPFNTCAYQPRAKVRHYKPAMWAGKLEGLPSLSRVCRCPAWIIHEPLVGKAKTERAGRYPEDLCEAVAKLILAGWKRIIKLEFWRHQVTQQEKAVSEMQHKWLINEEKRFDKPRETRESMKKFTNSLTRALAAETEEKEYIPSSSRRASNKEVKEILNEVAIGGMRNPSKAVARLHRVREVGDQLRREWNAFELEEWDIVDVAVAYGSEEAKFLQGRLEEWETRVVKLWNLREEDREVTLKQQDEFTSPLNYELWKEWQRRSKDPDVHLPKHIKNGVPMGMELEIPDSGGVFPKILGAREPEEIPEVEFAVLKETSNYRSVSENLEDARIEIKRYLDKGTPGWQQEEKNRDRHEAVAGQRKEVGEEGRVGWDEIEFAMIDLRDAFCHLAVDPKEWKHSVTPDEEEKGALLWPAMLFGYKAAPLHMGRLAAGIGRLLQSMVSPAEMSTQIYMDDIILVLRGPLRHRNHILAMVLYVLQTMGVQIALEKGERGSRVKWIGTTLELREKELMIGIQSKMLEEIETELKKWPNMGMIPIREVRRITGKLSWVAGVVPRVKWVVNALYSTMAAVQRDEEEGLEEKRAAQRADTRPKKGLIPFKRLKNPVDWVSRLMQRKDILLFRSEPFVEKKIQYGLVTDASPLGLGGILIRLSLDGERYEIVEAFEAEFKEEDAKRLNVAHGEASSQSVVETLAVLRGLHKWAANFKGRPILLRSDSTVALGVTKKTGSPSPQLNYLAAEISLMLELHRIQRVVVQHLRGADNKETDWLSRMHDRGDKPKSLEGVKIFRLAPCFTCKELFSLAPPGGEGQGSWAGDEQPADTFIGGDMALALQGSLAITETKEPQTGSLWILKLWLGTVVLGFLAGAWYGQWLPRLCQKVYQPKGISGQKEGKGGGKGREPKESRKSQGEACPAREHAGGVKDARGGKPQSARKRRVNWQGMTNLLSSKDWKRKAVANLRGKMFAKSTLASRASKRKRLCDILLKVKGEKDFFPLDSEELELVGAVLSEADLKAGEQYINEVKLMQLEAGWAWDEVLERQLAMVKRALRRDVGPDKRAKEVKPEGISVEDPKEVDKQGEGAPAFPKMSYVFAAVWMLRSGEVVGLDSGHLDLDPTGKKVSLLIPKSKMDQGKRGVKRTLTCCGHRPCKSTCPWRISVRVKNYMAGPNDEDPLIADGVGCRISRFQLVKSWVNHVDETMSGHSARRSGAMFYTRERWSLADLMFLGRWKSAAVFRYMEEAMAELPINESVKKERKIEPATTVVNVDEEDPPLVVKGPEIKSQGANKKPLWAISISSRGKVAHRVGKASWGMPIAEWTTICGWHFARNNARVELTRFKELHINCCQKCKGLHSLRDGVKGGVELAQLVEI</sequence>
<proteinExistence type="predicted"/>
<feature type="domain" description="Reverse transcriptase" evidence="3">
    <location>
        <begin position="1147"/>
        <end position="1272"/>
    </location>
</feature>
<feature type="compositionally biased region" description="Basic and acidic residues" evidence="2">
    <location>
        <begin position="1658"/>
        <end position="1694"/>
    </location>
</feature>
<dbReference type="SUPFAM" id="SSF56672">
    <property type="entry name" value="DNA/RNA polymerases"/>
    <property type="match status" value="1"/>
</dbReference>
<evidence type="ECO:0000313" key="5">
    <source>
        <dbReference type="EMBL" id="CAL4799531.1"/>
    </source>
</evidence>
<feature type="region of interest" description="Disordered" evidence="2">
    <location>
        <begin position="453"/>
        <end position="576"/>
    </location>
</feature>
<dbReference type="InterPro" id="IPR013762">
    <property type="entry name" value="Integrase-like_cat_sf"/>
</dbReference>
<dbReference type="SUPFAM" id="SSF56349">
    <property type="entry name" value="DNA breaking-rejoining enzymes"/>
    <property type="match status" value="1"/>
</dbReference>
<evidence type="ECO:0000256" key="1">
    <source>
        <dbReference type="ARBA" id="ARBA00023172"/>
    </source>
</evidence>
<protein>
    <recommendedName>
        <fullName evidence="3">Reverse transcriptase domain-containing protein</fullName>
    </recommendedName>
</protein>
<feature type="compositionally biased region" description="Gly residues" evidence="2">
    <location>
        <begin position="519"/>
        <end position="528"/>
    </location>
</feature>
<dbReference type="InterPro" id="IPR052055">
    <property type="entry name" value="Hepadnavirus_pol/RT"/>
</dbReference>
<keyword evidence="1" id="KW-0233">DNA recombination</keyword>
<feature type="region of interest" description="Disordered" evidence="2">
    <location>
        <begin position="1655"/>
        <end position="1703"/>
    </location>
</feature>
<organism evidence="4">
    <name type="scientific">Cladocopium goreaui</name>
    <dbReference type="NCBI Taxonomy" id="2562237"/>
    <lineage>
        <taxon>Eukaryota</taxon>
        <taxon>Sar</taxon>
        <taxon>Alveolata</taxon>
        <taxon>Dinophyceae</taxon>
        <taxon>Suessiales</taxon>
        <taxon>Symbiodiniaceae</taxon>
        <taxon>Cladocopium</taxon>
    </lineage>
</organism>
<dbReference type="EMBL" id="CAMXCT030005390">
    <property type="protein sequence ID" value="CAL4799531.1"/>
    <property type="molecule type" value="Genomic_DNA"/>
</dbReference>
<dbReference type="Gene3D" id="3.30.70.270">
    <property type="match status" value="1"/>
</dbReference>
<evidence type="ECO:0000313" key="6">
    <source>
        <dbReference type="Proteomes" id="UP001152797"/>
    </source>
</evidence>
<dbReference type="GO" id="GO:0003677">
    <property type="term" value="F:DNA binding"/>
    <property type="evidence" value="ECO:0007669"/>
    <property type="project" value="InterPro"/>
</dbReference>
<dbReference type="GO" id="GO:0015074">
    <property type="term" value="P:DNA integration"/>
    <property type="evidence" value="ECO:0007669"/>
    <property type="project" value="InterPro"/>
</dbReference>
<evidence type="ECO:0000313" key="4">
    <source>
        <dbReference type="EMBL" id="CAI4012219.1"/>
    </source>
</evidence>
<dbReference type="Pfam" id="PF00078">
    <property type="entry name" value="RVT_1"/>
    <property type="match status" value="1"/>
</dbReference>
<feature type="region of interest" description="Disordered" evidence="2">
    <location>
        <begin position="1112"/>
        <end position="1132"/>
    </location>
</feature>
<feature type="compositionally biased region" description="Basic and acidic residues" evidence="2">
    <location>
        <begin position="487"/>
        <end position="501"/>
    </location>
</feature>
<gene>
    <name evidence="4" type="ORF">C1SCF055_LOCUS37307</name>
</gene>
<dbReference type="PANTHER" id="PTHR33050:SF7">
    <property type="entry name" value="RIBONUCLEASE H"/>
    <property type="match status" value="1"/>
</dbReference>
<evidence type="ECO:0000259" key="3">
    <source>
        <dbReference type="Pfam" id="PF00078"/>
    </source>
</evidence>
<dbReference type="Proteomes" id="UP001152797">
    <property type="component" value="Unassembled WGS sequence"/>
</dbReference>
<dbReference type="InterPro" id="IPR043502">
    <property type="entry name" value="DNA/RNA_pol_sf"/>
</dbReference>
<keyword evidence="6" id="KW-1185">Reference proteome</keyword>
<dbReference type="CDD" id="cd09275">
    <property type="entry name" value="RNase_HI_RT_DIRS1"/>
    <property type="match status" value="1"/>
</dbReference>
<feature type="compositionally biased region" description="Basic and acidic residues" evidence="2">
    <location>
        <begin position="544"/>
        <end position="576"/>
    </location>
</feature>
<dbReference type="EMBL" id="CAMXCT010005390">
    <property type="protein sequence ID" value="CAI4012219.1"/>
    <property type="molecule type" value="Genomic_DNA"/>
</dbReference>
<accession>A0A9P1DKZ0</accession>
<comment type="caution">
    <text evidence="4">The sequence shown here is derived from an EMBL/GenBank/DDBJ whole genome shotgun (WGS) entry which is preliminary data.</text>
</comment>
<name>A0A9P1DKZ0_9DINO</name>
<feature type="region of interest" description="Disordered" evidence="2">
    <location>
        <begin position="1822"/>
        <end position="1847"/>
    </location>
</feature>